<evidence type="ECO:0000256" key="4">
    <source>
        <dbReference type="ARBA" id="ARBA00022448"/>
    </source>
</evidence>
<evidence type="ECO:0000259" key="11">
    <source>
        <dbReference type="Pfam" id="PF03895"/>
    </source>
</evidence>
<feature type="domain" description="Trimeric autotransporter adhesin YadA-like stalk" evidence="13">
    <location>
        <begin position="1188"/>
        <end position="1229"/>
    </location>
</feature>
<dbReference type="InterPro" id="IPR008640">
    <property type="entry name" value="Adhesin_Head_dom"/>
</dbReference>
<dbReference type="InterPro" id="IPR045584">
    <property type="entry name" value="Pilin-like"/>
</dbReference>
<dbReference type="Gene3D" id="3.30.1300.30">
    <property type="entry name" value="GSPII I/J protein-like"/>
    <property type="match status" value="1"/>
</dbReference>
<feature type="domain" description="Trimeric autotransporter adhesin YadA-like head" evidence="12">
    <location>
        <begin position="123"/>
        <end position="147"/>
    </location>
</feature>
<evidence type="ECO:0000256" key="8">
    <source>
        <dbReference type="ARBA" id="ARBA00022927"/>
    </source>
</evidence>
<feature type="domain" description="Trimeric autotransporter adhesin YadA-like stalk" evidence="13">
    <location>
        <begin position="1019"/>
        <end position="1058"/>
    </location>
</feature>
<evidence type="ECO:0000256" key="10">
    <source>
        <dbReference type="ARBA" id="ARBA00023237"/>
    </source>
</evidence>
<comment type="subcellular location">
    <subcellularLocation>
        <location evidence="2">Cell outer membrane</location>
    </subcellularLocation>
    <subcellularLocation>
        <location evidence="1">Cell surface</location>
    </subcellularLocation>
</comment>
<feature type="domain" description="Trimeric autotransporter adhesin YadA-like head" evidence="12">
    <location>
        <begin position="165"/>
        <end position="190"/>
    </location>
</feature>
<evidence type="ECO:0000256" key="7">
    <source>
        <dbReference type="ARBA" id="ARBA00022729"/>
    </source>
</evidence>
<feature type="domain" description="Trimeric autotransporter adhesin YadA-like head" evidence="12">
    <location>
        <begin position="193"/>
        <end position="219"/>
    </location>
</feature>
<keyword evidence="9" id="KW-0472">Membrane</keyword>
<evidence type="ECO:0000313" key="14">
    <source>
        <dbReference type="EMBL" id="MXQ14480.1"/>
    </source>
</evidence>
<keyword evidence="4" id="KW-0813">Transport</keyword>
<evidence type="ECO:0000256" key="2">
    <source>
        <dbReference type="ARBA" id="ARBA00004442"/>
    </source>
</evidence>
<evidence type="ECO:0000256" key="5">
    <source>
        <dbReference type="ARBA" id="ARBA00022452"/>
    </source>
</evidence>
<dbReference type="Pfam" id="PF03895">
    <property type="entry name" value="YadA_anchor"/>
    <property type="match status" value="1"/>
</dbReference>
<dbReference type="Gene3D" id="1.20.5.170">
    <property type="match status" value="1"/>
</dbReference>
<reference evidence="14 15" key="1">
    <citation type="submission" date="2019-12" db="EMBL/GenBank/DDBJ databases">
        <authorList>
            <person name="Yuan C.-G."/>
        </authorList>
    </citation>
    <scope>NUCLEOTIDE SEQUENCE [LARGE SCALE GENOMIC DNA]</scope>
    <source>
        <strain evidence="14 15">KCTC 23863</strain>
    </source>
</reference>
<gene>
    <name evidence="14" type="ORF">GR328_24120</name>
</gene>
<reference evidence="14 15" key="2">
    <citation type="submission" date="2020-01" db="EMBL/GenBank/DDBJ databases">
        <title>Microvirga sp. nov., an arsenate reduction bacterium isolated from Tibet hotspring sediments.</title>
        <authorList>
            <person name="Xian W.-D."/>
            <person name="Li W.-J."/>
        </authorList>
    </citation>
    <scope>NUCLEOTIDE SEQUENCE [LARGE SCALE GENOMIC DNA]</scope>
    <source>
        <strain evidence="14 15">KCTC 23863</strain>
    </source>
</reference>
<dbReference type="SUPFAM" id="SSF101967">
    <property type="entry name" value="Adhesin YadA, collagen-binding domain"/>
    <property type="match status" value="7"/>
</dbReference>
<feature type="domain" description="Trimeric autotransporter adhesin YadA-like head" evidence="12">
    <location>
        <begin position="936"/>
        <end position="960"/>
    </location>
</feature>
<feature type="domain" description="Trimeric autotransporter adhesin YadA-like head" evidence="12">
    <location>
        <begin position="284"/>
        <end position="307"/>
    </location>
</feature>
<evidence type="ECO:0000256" key="6">
    <source>
        <dbReference type="ARBA" id="ARBA00022692"/>
    </source>
</evidence>
<protein>
    <submittedName>
        <fullName evidence="14">Calcium-binding protein</fullName>
    </submittedName>
</protein>
<feature type="domain" description="Trimeric autotransporter adhesin YadA-like head" evidence="12">
    <location>
        <begin position="530"/>
        <end position="556"/>
    </location>
</feature>
<dbReference type="InterPro" id="IPR008635">
    <property type="entry name" value="Coiled_stalk_dom"/>
</dbReference>
<feature type="domain" description="Trimeric autotransporter adhesin YadA-like head" evidence="12">
    <location>
        <begin position="586"/>
        <end position="610"/>
    </location>
</feature>
<feature type="domain" description="Trimeric autotransporter adhesin YadA-like stalk" evidence="13">
    <location>
        <begin position="720"/>
        <end position="760"/>
    </location>
</feature>
<dbReference type="GO" id="GO:0015031">
    <property type="term" value="P:protein transport"/>
    <property type="evidence" value="ECO:0007669"/>
    <property type="project" value="UniProtKB-KW"/>
</dbReference>
<accession>A0A7X3SRK4</accession>
<keyword evidence="5" id="KW-1134">Transmembrane beta strand</keyword>
<feature type="domain" description="Trimeric autotransporter adhesin YadA-like head" evidence="12">
    <location>
        <begin position="1064"/>
        <end position="1090"/>
    </location>
</feature>
<feature type="domain" description="Trimeric autotransporter adhesin YadA-like head" evidence="12">
    <location>
        <begin position="253"/>
        <end position="277"/>
    </location>
</feature>
<dbReference type="Gene3D" id="1.20.5.2280">
    <property type="match status" value="1"/>
</dbReference>
<keyword evidence="15" id="KW-1185">Reference proteome</keyword>
<feature type="domain" description="Trimeric autotransporter adhesin YadA-like head" evidence="12">
    <location>
        <begin position="399"/>
        <end position="425"/>
    </location>
</feature>
<dbReference type="InterPro" id="IPR011049">
    <property type="entry name" value="Serralysin-like_metalloprot_C"/>
</dbReference>
<feature type="domain" description="Trimeric autotransporter adhesin YadA-like head" evidence="12">
    <location>
        <begin position="309"/>
        <end position="334"/>
    </location>
</feature>
<feature type="domain" description="Trimeric autotransporter adhesin YadA-like stalk" evidence="13">
    <location>
        <begin position="857"/>
        <end position="900"/>
    </location>
</feature>
<dbReference type="CDD" id="cd12820">
    <property type="entry name" value="LbR_YadA-like"/>
    <property type="match status" value="3"/>
</dbReference>
<evidence type="ECO:0000256" key="3">
    <source>
        <dbReference type="ARBA" id="ARBA00005848"/>
    </source>
</evidence>
<feature type="domain" description="Trimeric autotransporter adhesin YadA-like head" evidence="12">
    <location>
        <begin position="1124"/>
        <end position="1148"/>
    </location>
</feature>
<dbReference type="InterPro" id="IPR005594">
    <property type="entry name" value="YadA_C"/>
</dbReference>
<keyword evidence="10" id="KW-0998">Cell outer membrane</keyword>
<sequence>MREVSINTSNRPGVRGKFVRSWIGDLPDGRPLRRRLMAALRRAHRVLGFNRDGLGLGSLGGVHRNVTCLITGSALATIGSILLAGPVYAQYTAGGGTTANPGGGGIAISGSTGCATQAAVVGATNTGGMAVGCDSVSNGTNSIAIGVSADALAQAATAVGVSARATGVSAAALGNSANASGLRTVAIGSLATAAGTDSVAQGTNANASAQNAVAIGFDAEATAVNAINVGARTLTTAGATSESAIALGTDVTASAVDAIAVGRQSHASGLRSLAVGSWSIAGHTQASAFGYMSNASGLESTAIGYDAVATGVNATALGNQVHALADGSVAIGTSNIGDMVDATSINGISIGYWSQVTNAPSGIAMGDRALVSAGSGVAIGTSAEATAIRATALGVESTASGQNSTALGAFANAAGDGAVALGNGAGAGSTAANANSVAMGVAAGQFVAGAQNVAVGGGIGSGVMKGAGTGVTGTRNIAMGTGDGTFLYDATQQAATGNNVNGNDNIAVGTNAGIGVAANATTSIGYNANATANNAIAMGTNATADTADAVAIGNSARATGGKAVSIGSGNFASGNGAVAIGDPNTATGDGAVAQGMDNTATGNGSVAMGNTNMVGGGGQAVSVAGTAAQGAVGIGYRNTVIGQGSVALGNTSSALGAGSLAFGDTAVANNAGDVALGSGSTTATAVGTPGITINGAPYTFAGTAPTSTVSVGYAGGERTITNVAAGRISSSSTDAVNGSQLWATNTAVDGLASTVNNITTGGGIKYFHANSTLADSTATGLNSVAVGPTANSIGAGSVAIGFGSIANSAGDVAIGQGSTTTATTNVANAVIGGTTYSFAGAAPSGAFSVGAAGQERQIQNVAAGRLTSGSTDAVNGSQLFATNQQVTANTTAISNLGGAITDIAGDTSTTYVDANGKGIRYVRTNETGLAQTDAFAQGVGSSAVGYNATASAADALALGRDTQANIVGGVALGAGSIVDRPLAPSTGTLPAGPATIVYNTTDQTLLGAVSVGYAGAYRQITNVADGTQAQDAVTIRQLQGAIASVAVTPTQYFHANSSGPDSLAVGLESIAVGPRTVVNGNNGIGMGNGAIVEATAPGGTAIGQNAHVIAADGISLGTNSQSGGVQSVAIGAGAVSNHSGSVALGAGSATQAAVGTSSTTINGKTYAFAGTAPVSTVSVGDVGAERTITNVAAGRISATSTDAVNGSQLYATNTAIEDLTAGVGSLQQNTIQYETNADGSKKNSILLQGGDPNAPVLISNVAAGVKNTDAVNVKQLNDGIASSKSYTDQVATTTLDQAKDYTDSRFSQLNQEFGAIRQEARQAAAIGLAAASLRYDDRPGKLSAAVGGGVWRSEGAFALGAGYTSEDGRVRANLSAATAGGQWGAGAGLSITLN</sequence>
<dbReference type="EMBL" id="WURB01000035">
    <property type="protein sequence ID" value="MXQ14480.1"/>
    <property type="molecule type" value="Genomic_DNA"/>
</dbReference>
<feature type="domain" description="Trimeric autotransporter adhesin YadA-like head" evidence="12">
    <location>
        <begin position="778"/>
        <end position="804"/>
    </location>
</feature>
<keyword evidence="6" id="KW-0812">Transmembrane</keyword>
<organism evidence="14 15">
    <name type="scientific">Microvirga makkahensis</name>
    <dbReference type="NCBI Taxonomy" id="1128670"/>
    <lineage>
        <taxon>Bacteria</taxon>
        <taxon>Pseudomonadati</taxon>
        <taxon>Pseudomonadota</taxon>
        <taxon>Alphaproteobacteria</taxon>
        <taxon>Hyphomicrobiales</taxon>
        <taxon>Methylobacteriaceae</taxon>
        <taxon>Microvirga</taxon>
    </lineage>
</organism>
<dbReference type="Pfam" id="PF05662">
    <property type="entry name" value="YadA_stalk"/>
    <property type="match status" value="5"/>
</dbReference>
<dbReference type="SUPFAM" id="SSF54523">
    <property type="entry name" value="Pili subunits"/>
    <property type="match status" value="1"/>
</dbReference>
<dbReference type="Gene3D" id="2.150.10.10">
    <property type="entry name" value="Serralysin-like metalloprotease, C-terminal"/>
    <property type="match status" value="9"/>
</dbReference>
<dbReference type="Pfam" id="PF05658">
    <property type="entry name" value="YadA_head"/>
    <property type="match status" value="17"/>
</dbReference>
<dbReference type="GO" id="GO:0009279">
    <property type="term" value="C:cell outer membrane"/>
    <property type="evidence" value="ECO:0007669"/>
    <property type="project" value="UniProtKB-SubCell"/>
</dbReference>
<keyword evidence="8" id="KW-0653">Protein transport</keyword>
<evidence type="ECO:0000259" key="12">
    <source>
        <dbReference type="Pfam" id="PF05658"/>
    </source>
</evidence>
<evidence type="ECO:0000313" key="15">
    <source>
        <dbReference type="Proteomes" id="UP000436483"/>
    </source>
</evidence>
<keyword evidence="7" id="KW-0732">Signal</keyword>
<comment type="similarity">
    <text evidence="3">Belongs to the autotransporter-2 (AT-2) (TC 1.B.40) family.</text>
</comment>
<feature type="domain" description="Trimeric autotransporter adhesin YadA-like head" evidence="12">
    <location>
        <begin position="375"/>
        <end position="396"/>
    </location>
</feature>
<feature type="domain" description="Trimeric autotransporter adhesin YadA-like head" evidence="12">
    <location>
        <begin position="558"/>
        <end position="581"/>
    </location>
</feature>
<proteinExistence type="inferred from homology"/>
<evidence type="ECO:0000259" key="13">
    <source>
        <dbReference type="Pfam" id="PF05662"/>
    </source>
</evidence>
<evidence type="ECO:0000256" key="1">
    <source>
        <dbReference type="ARBA" id="ARBA00004241"/>
    </source>
</evidence>
<evidence type="ECO:0000256" key="9">
    <source>
        <dbReference type="ARBA" id="ARBA00023136"/>
    </source>
</evidence>
<feature type="domain" description="Trimeric autotransporter adhesin YadA-like head" evidence="12">
    <location>
        <begin position="654"/>
        <end position="680"/>
    </location>
</feature>
<dbReference type="Proteomes" id="UP000436483">
    <property type="component" value="Unassembled WGS sequence"/>
</dbReference>
<feature type="domain" description="Trimeric autotransporter adhesin YadA-like C-terminal membrane anchor" evidence="11">
    <location>
        <begin position="1335"/>
        <end position="1392"/>
    </location>
</feature>
<feature type="domain" description="Trimeric autotransporter adhesin YadA-like head" evidence="12">
    <location>
        <begin position="629"/>
        <end position="650"/>
    </location>
</feature>
<dbReference type="OrthoDB" id="1631723at2"/>
<feature type="domain" description="Trimeric autotransporter adhesin YadA-like stalk" evidence="13">
    <location>
        <begin position="1258"/>
        <end position="1293"/>
    </location>
</feature>
<name>A0A7X3SRK4_9HYPH</name>
<dbReference type="GO" id="GO:0009986">
    <property type="term" value="C:cell surface"/>
    <property type="evidence" value="ECO:0007669"/>
    <property type="project" value="UniProtKB-SubCell"/>
</dbReference>
<comment type="caution">
    <text evidence="14">The sequence shown here is derived from an EMBL/GenBank/DDBJ whole genome shotgun (WGS) entry which is preliminary data.</text>
</comment>